<dbReference type="NCBIfam" id="TIGR01498">
    <property type="entry name" value="folK"/>
    <property type="match status" value="1"/>
</dbReference>
<sequence length="172" mass="18857">MQSDYTRAVLALGSNLGERAETLAEAVSDLVDRPEVRLVDVSPVIQTKAVGGPEGQPDFLNMVMIVQTSLGPYELLAHCQSVEAKHLRTREVRWGPRTLDVDIITYGDLAQDDPVLTLPHPRAAERAFVLFPWLLIDPTAVLEGHPIVELLEDCGDADSIADYDMLLDEGLA</sequence>
<dbReference type="InterPro" id="IPR000550">
    <property type="entry name" value="Hppk"/>
</dbReference>
<evidence type="ECO:0000256" key="6">
    <source>
        <dbReference type="ARBA" id="ARBA00022777"/>
    </source>
</evidence>
<comment type="pathway">
    <text evidence="2">Cofactor biosynthesis; tetrahydrofolate biosynthesis; 2-amino-4-hydroxy-6-hydroxymethyl-7,8-dihydropteridine diphosphate from 7,8-dihydroneopterin triphosphate: step 4/4.</text>
</comment>
<keyword evidence="5" id="KW-0547">Nucleotide-binding</keyword>
<evidence type="ECO:0000259" key="9">
    <source>
        <dbReference type="PROSITE" id="PS00794"/>
    </source>
</evidence>
<dbReference type="GO" id="GO:0046656">
    <property type="term" value="P:folic acid biosynthetic process"/>
    <property type="evidence" value="ECO:0007669"/>
    <property type="project" value="UniProtKB-KW"/>
</dbReference>
<dbReference type="SUPFAM" id="SSF55083">
    <property type="entry name" value="6-hydroxymethyl-7,8-dihydropterin pyrophosphokinase, HPPK"/>
    <property type="match status" value="1"/>
</dbReference>
<dbReference type="Pfam" id="PF01288">
    <property type="entry name" value="HPPK"/>
    <property type="match status" value="1"/>
</dbReference>
<keyword evidence="6 10" id="KW-0418">Kinase</keyword>
<comment type="catalytic activity">
    <reaction evidence="1">
        <text>6-hydroxymethyl-7,8-dihydropterin + ATP = (7,8-dihydropterin-6-yl)methyl diphosphate + AMP + H(+)</text>
        <dbReference type="Rhea" id="RHEA:11412"/>
        <dbReference type="ChEBI" id="CHEBI:15378"/>
        <dbReference type="ChEBI" id="CHEBI:30616"/>
        <dbReference type="ChEBI" id="CHEBI:44841"/>
        <dbReference type="ChEBI" id="CHEBI:72950"/>
        <dbReference type="ChEBI" id="CHEBI:456215"/>
        <dbReference type="EC" id="2.7.6.3"/>
    </reaction>
</comment>
<evidence type="ECO:0000256" key="4">
    <source>
        <dbReference type="ARBA" id="ARBA00022679"/>
    </source>
</evidence>
<keyword evidence="7" id="KW-0067">ATP-binding</keyword>
<protein>
    <recommendedName>
        <fullName evidence="3">2-amino-4-hydroxy-6-hydroxymethyldihydropteridine diphosphokinase</fullName>
        <ecNumber evidence="3">2.7.6.3</ecNumber>
    </recommendedName>
</protein>
<dbReference type="STRING" id="1338436.LK10_11530"/>
<dbReference type="UniPathway" id="UPA00077">
    <property type="reaction ID" value="UER00155"/>
</dbReference>
<evidence type="ECO:0000313" key="11">
    <source>
        <dbReference type="Proteomes" id="UP000030982"/>
    </source>
</evidence>
<dbReference type="Gene3D" id="3.30.70.560">
    <property type="entry name" value="7,8-Dihydro-6-hydroxymethylpterin-pyrophosphokinase HPPK"/>
    <property type="match status" value="1"/>
</dbReference>
<dbReference type="RefSeq" id="WP_043123798.1">
    <property type="nucleotide sequence ID" value="NZ_JTDL01000113.1"/>
</dbReference>
<evidence type="ECO:0000313" key="10">
    <source>
        <dbReference type="EMBL" id="KHL02802.1"/>
    </source>
</evidence>
<evidence type="ECO:0000256" key="7">
    <source>
        <dbReference type="ARBA" id="ARBA00022840"/>
    </source>
</evidence>
<dbReference type="GO" id="GO:0003848">
    <property type="term" value="F:2-amino-4-hydroxy-6-hydroxymethyldihydropteridine diphosphokinase activity"/>
    <property type="evidence" value="ECO:0007669"/>
    <property type="project" value="UniProtKB-EC"/>
</dbReference>
<keyword evidence="8" id="KW-0289">Folate biosynthesis</keyword>
<evidence type="ECO:0000256" key="1">
    <source>
        <dbReference type="ARBA" id="ARBA00000198"/>
    </source>
</evidence>
<comment type="caution">
    <text evidence="10">The sequence shown here is derived from an EMBL/GenBank/DDBJ whole genome shotgun (WGS) entry which is preliminary data.</text>
</comment>
<dbReference type="PANTHER" id="PTHR43071">
    <property type="entry name" value="2-AMINO-4-HYDROXY-6-HYDROXYMETHYLDIHYDROPTERIDINE PYROPHOSPHOKINASE"/>
    <property type="match status" value="1"/>
</dbReference>
<dbReference type="CDD" id="cd00483">
    <property type="entry name" value="HPPK"/>
    <property type="match status" value="1"/>
</dbReference>
<reference evidence="10 11" key="1">
    <citation type="submission" date="2014-09" db="EMBL/GenBank/DDBJ databases">
        <title>Genome sequence of Sinomonas sp. MUSC 117.</title>
        <authorList>
            <person name="Lee L.-H."/>
        </authorList>
    </citation>
    <scope>NUCLEOTIDE SEQUENCE [LARGE SCALE GENOMIC DNA]</scope>
    <source>
        <strain evidence="10 11">MUSC 117</strain>
    </source>
</reference>
<dbReference type="PROSITE" id="PS00794">
    <property type="entry name" value="HPPK"/>
    <property type="match status" value="1"/>
</dbReference>
<evidence type="ECO:0000256" key="8">
    <source>
        <dbReference type="ARBA" id="ARBA00022909"/>
    </source>
</evidence>
<name>A0A0B2AGT7_9MICC</name>
<feature type="domain" description="7,8-dihydro-6-hydroxymethylpterin-pyrophosphokinase" evidence="9">
    <location>
        <begin position="93"/>
        <end position="104"/>
    </location>
</feature>
<dbReference type="OrthoDB" id="9808041at2"/>
<dbReference type="AlphaFoldDB" id="A0A0B2AGT7"/>
<dbReference type="GO" id="GO:0005524">
    <property type="term" value="F:ATP binding"/>
    <property type="evidence" value="ECO:0007669"/>
    <property type="project" value="UniProtKB-KW"/>
</dbReference>
<dbReference type="EC" id="2.7.6.3" evidence="3"/>
<organism evidence="10 11">
    <name type="scientific">Sinomonas humi</name>
    <dbReference type="NCBI Taxonomy" id="1338436"/>
    <lineage>
        <taxon>Bacteria</taxon>
        <taxon>Bacillati</taxon>
        <taxon>Actinomycetota</taxon>
        <taxon>Actinomycetes</taxon>
        <taxon>Micrococcales</taxon>
        <taxon>Micrococcaceae</taxon>
        <taxon>Sinomonas</taxon>
    </lineage>
</organism>
<keyword evidence="11" id="KW-1185">Reference proteome</keyword>
<dbReference type="GO" id="GO:0016301">
    <property type="term" value="F:kinase activity"/>
    <property type="evidence" value="ECO:0007669"/>
    <property type="project" value="UniProtKB-KW"/>
</dbReference>
<dbReference type="EMBL" id="JTDL01000113">
    <property type="protein sequence ID" value="KHL02802.1"/>
    <property type="molecule type" value="Genomic_DNA"/>
</dbReference>
<dbReference type="Proteomes" id="UP000030982">
    <property type="component" value="Unassembled WGS sequence"/>
</dbReference>
<gene>
    <name evidence="10" type="ORF">LK10_11530</name>
</gene>
<evidence type="ECO:0000256" key="3">
    <source>
        <dbReference type="ARBA" id="ARBA00013253"/>
    </source>
</evidence>
<dbReference type="PANTHER" id="PTHR43071:SF1">
    <property type="entry name" value="2-AMINO-4-HYDROXY-6-HYDROXYMETHYLDIHYDROPTERIDINE PYROPHOSPHOKINASE"/>
    <property type="match status" value="1"/>
</dbReference>
<evidence type="ECO:0000256" key="5">
    <source>
        <dbReference type="ARBA" id="ARBA00022741"/>
    </source>
</evidence>
<proteinExistence type="predicted"/>
<keyword evidence="4" id="KW-0808">Transferase</keyword>
<dbReference type="GO" id="GO:0046654">
    <property type="term" value="P:tetrahydrofolate biosynthetic process"/>
    <property type="evidence" value="ECO:0007669"/>
    <property type="project" value="UniProtKB-UniPathway"/>
</dbReference>
<dbReference type="InterPro" id="IPR035907">
    <property type="entry name" value="Hppk_sf"/>
</dbReference>
<accession>A0A0B2AGT7</accession>
<evidence type="ECO:0000256" key="2">
    <source>
        <dbReference type="ARBA" id="ARBA00005051"/>
    </source>
</evidence>